<protein>
    <recommendedName>
        <fullName evidence="2">biotin carboxylase</fullName>
        <ecNumber evidence="2">6.3.4.14</ecNumber>
    </recommendedName>
</protein>
<dbReference type="InterPro" id="IPR005479">
    <property type="entry name" value="CPAse_ATP-bd"/>
</dbReference>
<dbReference type="Pfam" id="PF00364">
    <property type="entry name" value="Biotin_lipoyl"/>
    <property type="match status" value="1"/>
</dbReference>
<dbReference type="Gene3D" id="3.30.470.20">
    <property type="entry name" value="ATP-grasp fold, B domain"/>
    <property type="match status" value="1"/>
</dbReference>
<dbReference type="SUPFAM" id="SSF52440">
    <property type="entry name" value="PreATP-grasp domain"/>
    <property type="match status" value="1"/>
</dbReference>
<dbReference type="InterPro" id="IPR005482">
    <property type="entry name" value="Biotin_COase_C"/>
</dbReference>
<dbReference type="PROSITE" id="PS50979">
    <property type="entry name" value="BC"/>
    <property type="match status" value="1"/>
</dbReference>
<dbReference type="InterPro" id="IPR011764">
    <property type="entry name" value="Biotin_carboxylation_dom"/>
</dbReference>
<dbReference type="GO" id="GO:0004075">
    <property type="term" value="F:biotin carboxylase activity"/>
    <property type="evidence" value="ECO:0007669"/>
    <property type="project" value="UniProtKB-EC"/>
</dbReference>
<evidence type="ECO:0000256" key="4">
    <source>
        <dbReference type="ARBA" id="ARBA00022741"/>
    </source>
</evidence>
<dbReference type="InterPro" id="IPR011053">
    <property type="entry name" value="Single_hybrid_motif"/>
</dbReference>
<reference evidence="11 12" key="1">
    <citation type="submission" date="2017-07" db="EMBL/GenBank/DDBJ databases">
        <title>Draft whole genome sequences of clinical Proprionibacteriaceae strains.</title>
        <authorList>
            <person name="Bernier A.-M."/>
            <person name="Bernard K."/>
            <person name="Domingo M.-C."/>
        </authorList>
    </citation>
    <scope>NUCLEOTIDE SEQUENCE [LARGE SCALE GENOMIC DNA]</scope>
    <source>
        <strain evidence="11 12">NML 150081</strain>
    </source>
</reference>
<keyword evidence="6" id="KW-0092">Biotin</keyword>
<name>A0A255EBV1_9ACTN</name>
<comment type="cofactor">
    <cofactor evidence="1">
        <name>biotin</name>
        <dbReference type="ChEBI" id="CHEBI:57586"/>
    </cofactor>
</comment>
<dbReference type="InterPro" id="IPR011761">
    <property type="entry name" value="ATP-grasp"/>
</dbReference>
<dbReference type="GO" id="GO:0005524">
    <property type="term" value="F:ATP binding"/>
    <property type="evidence" value="ECO:0007669"/>
    <property type="project" value="UniProtKB-UniRule"/>
</dbReference>
<accession>A0A255EBV1</accession>
<evidence type="ECO:0000259" key="10">
    <source>
        <dbReference type="PROSITE" id="PS50979"/>
    </source>
</evidence>
<gene>
    <name evidence="11" type="ORF">CGZ91_12135</name>
</gene>
<dbReference type="SMART" id="SM00878">
    <property type="entry name" value="Biotin_carb_C"/>
    <property type="match status" value="1"/>
</dbReference>
<keyword evidence="3" id="KW-0436">Ligase</keyword>
<dbReference type="FunFam" id="3.30.1490.20:FF:000003">
    <property type="entry name" value="acetyl-CoA carboxylase isoform X1"/>
    <property type="match status" value="1"/>
</dbReference>
<dbReference type="PANTHER" id="PTHR18866">
    <property type="entry name" value="CARBOXYLASE:PYRUVATE/ACETYL-COA/PROPIONYL-COA CARBOXYLASE"/>
    <property type="match status" value="1"/>
</dbReference>
<dbReference type="InterPro" id="IPR011054">
    <property type="entry name" value="Rudment_hybrid_motif"/>
</dbReference>
<dbReference type="Pfam" id="PF02786">
    <property type="entry name" value="CPSase_L_D2"/>
    <property type="match status" value="1"/>
</dbReference>
<dbReference type="PROSITE" id="PS50975">
    <property type="entry name" value="ATP_GRASP"/>
    <property type="match status" value="1"/>
</dbReference>
<evidence type="ECO:0000313" key="11">
    <source>
        <dbReference type="EMBL" id="OYN89016.1"/>
    </source>
</evidence>
<keyword evidence="4 7" id="KW-0547">Nucleotide-binding</keyword>
<dbReference type="InterPro" id="IPR005481">
    <property type="entry name" value="BC-like_N"/>
</dbReference>
<dbReference type="SUPFAM" id="SSF51230">
    <property type="entry name" value="Single hybrid motif"/>
    <property type="match status" value="1"/>
</dbReference>
<dbReference type="EMBL" id="NMVJ01000010">
    <property type="protein sequence ID" value="OYN89016.1"/>
    <property type="molecule type" value="Genomic_DNA"/>
</dbReference>
<evidence type="ECO:0000313" key="12">
    <source>
        <dbReference type="Proteomes" id="UP000216300"/>
    </source>
</evidence>
<dbReference type="SUPFAM" id="SSF51246">
    <property type="entry name" value="Rudiment single hybrid motif"/>
    <property type="match status" value="1"/>
</dbReference>
<dbReference type="InterPro" id="IPR016185">
    <property type="entry name" value="PreATP-grasp_dom_sf"/>
</dbReference>
<evidence type="ECO:0000259" key="9">
    <source>
        <dbReference type="PROSITE" id="PS50975"/>
    </source>
</evidence>
<dbReference type="PROSITE" id="PS00867">
    <property type="entry name" value="CPSASE_2"/>
    <property type="match status" value="1"/>
</dbReference>
<evidence type="ECO:0000256" key="5">
    <source>
        <dbReference type="ARBA" id="ARBA00022840"/>
    </source>
</evidence>
<feature type="domain" description="ATP-grasp" evidence="9">
    <location>
        <begin position="122"/>
        <end position="319"/>
    </location>
</feature>
<dbReference type="Proteomes" id="UP000216300">
    <property type="component" value="Unassembled WGS sequence"/>
</dbReference>
<dbReference type="EC" id="6.3.4.14" evidence="2"/>
<dbReference type="InterPro" id="IPR050856">
    <property type="entry name" value="Biotin_carboxylase_complex"/>
</dbReference>
<dbReference type="Pfam" id="PF02785">
    <property type="entry name" value="Biotin_carb_C"/>
    <property type="match status" value="1"/>
</dbReference>
<feature type="region of interest" description="Disordered" evidence="8">
    <location>
        <begin position="495"/>
        <end position="523"/>
    </location>
</feature>
<feature type="compositionally biased region" description="Basic and acidic residues" evidence="8">
    <location>
        <begin position="499"/>
        <end position="511"/>
    </location>
</feature>
<feature type="domain" description="Biotin carboxylation" evidence="10">
    <location>
        <begin position="6"/>
        <end position="456"/>
    </location>
</feature>
<sequence length="589" mass="61951">MIERPTPQRVLIANRGEIAVRVARACRDTGRTSIAVYADEDVDSMHVRVADEAYALSTADGYLDGAAVIEVARRAGADAIHPGYGFLSENADFAAAVIKAGLVWVGPPAEVIRVLGDKVTARQLALEVGAPLAAGSDGALVDAGEAVAFAREAGLPIMIKAAHGGGGRGIRIVRRLEDVAELYAAAVREAIAAFGEGACFAERYLVRPRHVEVQILADAHGGVAAIGTRDCSVQRRHQKLVEEAPAPDLPEPLRRRLLTSAEDICRAAGYVGAGTVEYLLAEDGTLAFLEVNTRLQVEHPVTEEVTGLDLVGWQLAIAAGAELGPTVWAAREAALSGAERRHAIELRLTAEDPGRGFLPSPGKVARWDLPAGPGVRVDAGYQAGDAVPEAFDSLLAKIIVSGPDRAIAVARARRALAEVEVVGVATVAPFLAAVLEAAEFADDFGVHTAWVEEEFTERFEGQPATDPAEAEPVERTWLEIEGRRVRVGIPAGLVGSLGRRTDHDGGARNHDQSGPGKQADEGAVRAPVSGTLGVWGEVDGATVAEGQRVGTIEAMKMETPIIAQVDGTLRLMAEPGSAVNRGDEVARID</sequence>
<evidence type="ECO:0000256" key="7">
    <source>
        <dbReference type="PROSITE-ProRule" id="PRU00409"/>
    </source>
</evidence>
<dbReference type="InterPro" id="IPR001882">
    <property type="entry name" value="Biotin_BS"/>
</dbReference>
<dbReference type="PROSITE" id="PS00188">
    <property type="entry name" value="BIOTIN"/>
    <property type="match status" value="1"/>
</dbReference>
<organism evidence="11 12">
    <name type="scientific">Parenemella sanctibonifatiensis</name>
    <dbReference type="NCBI Taxonomy" id="2016505"/>
    <lineage>
        <taxon>Bacteria</taxon>
        <taxon>Bacillati</taxon>
        <taxon>Actinomycetota</taxon>
        <taxon>Actinomycetes</taxon>
        <taxon>Propionibacteriales</taxon>
        <taxon>Propionibacteriaceae</taxon>
        <taxon>Parenemella</taxon>
    </lineage>
</organism>
<dbReference type="RefSeq" id="WP_094455543.1">
    <property type="nucleotide sequence ID" value="NZ_NMVJ01000010.1"/>
</dbReference>
<evidence type="ECO:0000256" key="8">
    <source>
        <dbReference type="SAM" id="MobiDB-lite"/>
    </source>
</evidence>
<dbReference type="AlphaFoldDB" id="A0A255EBV1"/>
<comment type="caution">
    <text evidence="11">The sequence shown here is derived from an EMBL/GenBank/DDBJ whole genome shotgun (WGS) entry which is preliminary data.</text>
</comment>
<dbReference type="SUPFAM" id="SSF56059">
    <property type="entry name" value="Glutathione synthetase ATP-binding domain-like"/>
    <property type="match status" value="1"/>
</dbReference>
<dbReference type="CDD" id="cd06850">
    <property type="entry name" value="biotinyl_domain"/>
    <property type="match status" value="1"/>
</dbReference>
<dbReference type="InterPro" id="IPR000089">
    <property type="entry name" value="Biotin_lipoyl"/>
</dbReference>
<evidence type="ECO:0000256" key="6">
    <source>
        <dbReference type="ARBA" id="ARBA00023267"/>
    </source>
</evidence>
<evidence type="ECO:0000256" key="1">
    <source>
        <dbReference type="ARBA" id="ARBA00001953"/>
    </source>
</evidence>
<dbReference type="Gene3D" id="2.40.50.100">
    <property type="match status" value="1"/>
</dbReference>
<evidence type="ECO:0000256" key="3">
    <source>
        <dbReference type="ARBA" id="ARBA00022598"/>
    </source>
</evidence>
<dbReference type="PANTHER" id="PTHR18866:SF33">
    <property type="entry name" value="METHYLCROTONOYL-COA CARBOXYLASE SUBUNIT ALPHA, MITOCHONDRIAL-RELATED"/>
    <property type="match status" value="1"/>
</dbReference>
<evidence type="ECO:0000256" key="2">
    <source>
        <dbReference type="ARBA" id="ARBA00013263"/>
    </source>
</evidence>
<dbReference type="Pfam" id="PF00289">
    <property type="entry name" value="Biotin_carb_N"/>
    <property type="match status" value="1"/>
</dbReference>
<dbReference type="OrthoDB" id="3754062at2"/>
<keyword evidence="5 7" id="KW-0067">ATP-binding</keyword>
<proteinExistence type="predicted"/>
<dbReference type="GO" id="GO:0046872">
    <property type="term" value="F:metal ion binding"/>
    <property type="evidence" value="ECO:0007669"/>
    <property type="project" value="InterPro"/>
</dbReference>
<keyword evidence="12" id="KW-1185">Reference proteome</keyword>